<evidence type="ECO:0000256" key="2">
    <source>
        <dbReference type="ARBA" id="ARBA00009387"/>
    </source>
</evidence>
<accession>A0ABQ3LXW9</accession>
<dbReference type="PANTHER" id="PTHR37423">
    <property type="entry name" value="SOLUBLE LYTIC MUREIN TRANSGLYCOSYLASE-RELATED"/>
    <property type="match status" value="1"/>
</dbReference>
<keyword evidence="4" id="KW-0732">Signal</keyword>
<evidence type="ECO:0000256" key="1">
    <source>
        <dbReference type="ARBA" id="ARBA00007734"/>
    </source>
</evidence>
<evidence type="ECO:0000313" key="7">
    <source>
        <dbReference type="Proteomes" id="UP000652430"/>
    </source>
</evidence>
<dbReference type="Proteomes" id="UP000652430">
    <property type="component" value="Unassembled WGS sequence"/>
</dbReference>
<proteinExistence type="inferred from homology"/>
<evidence type="ECO:0000256" key="3">
    <source>
        <dbReference type="SAM" id="MobiDB-lite"/>
    </source>
</evidence>
<protein>
    <recommendedName>
        <fullName evidence="5">Transglycosylase SLT domain-containing protein</fullName>
    </recommendedName>
</protein>
<dbReference type="SUPFAM" id="SSF53955">
    <property type="entry name" value="Lysozyme-like"/>
    <property type="match status" value="1"/>
</dbReference>
<evidence type="ECO:0000256" key="4">
    <source>
        <dbReference type="SAM" id="SignalP"/>
    </source>
</evidence>
<feature type="signal peptide" evidence="4">
    <location>
        <begin position="1"/>
        <end position="27"/>
    </location>
</feature>
<organism evidence="6 7">
    <name type="scientific">Sphingomonas glacialis</name>
    <dbReference type="NCBI Taxonomy" id="658225"/>
    <lineage>
        <taxon>Bacteria</taxon>
        <taxon>Pseudomonadati</taxon>
        <taxon>Pseudomonadota</taxon>
        <taxon>Alphaproteobacteria</taxon>
        <taxon>Sphingomonadales</taxon>
        <taxon>Sphingomonadaceae</taxon>
        <taxon>Sphingomonas</taxon>
    </lineage>
</organism>
<gene>
    <name evidence="6" type="ORF">GCM10008023_36110</name>
</gene>
<sequence length="230" mass="24284">MRSLRTVAVGVLIVLVAAPLPSAHARAAAEAPTPVDDYVAEAARRFAIPEGWIYAVMRVESAGNPRAVSPRGACGLMQIMPATWSQLRIRYGLGDDIYDPHDNILAGAAYLREMHDRYGTAGFLAAYNAGPGRYDAYLTTGRALPSETAAYARRLAPLVGGRADSAPAESLPDPLAWTRGALFTTRTTAPSDGAGSASDFPPDRRSPRPSVAPPAVAPSLFIARSVVVGR</sequence>
<evidence type="ECO:0000313" key="6">
    <source>
        <dbReference type="EMBL" id="GHH24200.1"/>
    </source>
</evidence>
<comment type="similarity">
    <text evidence="1">Belongs to the transglycosylase Slt family.</text>
</comment>
<name>A0ABQ3LXW9_9SPHN</name>
<dbReference type="PANTHER" id="PTHR37423:SF2">
    <property type="entry name" value="MEMBRANE-BOUND LYTIC MUREIN TRANSGLYCOSYLASE C"/>
    <property type="match status" value="1"/>
</dbReference>
<feature type="chain" id="PRO_5046147446" description="Transglycosylase SLT domain-containing protein" evidence="4">
    <location>
        <begin position="28"/>
        <end position="230"/>
    </location>
</feature>
<dbReference type="InterPro" id="IPR008258">
    <property type="entry name" value="Transglycosylase_SLT_dom_1"/>
</dbReference>
<comment type="similarity">
    <text evidence="2">Belongs to the virb1 family.</text>
</comment>
<reference evidence="7" key="1">
    <citation type="journal article" date="2019" name="Int. J. Syst. Evol. Microbiol.">
        <title>The Global Catalogue of Microorganisms (GCM) 10K type strain sequencing project: providing services to taxonomists for standard genome sequencing and annotation.</title>
        <authorList>
            <consortium name="The Broad Institute Genomics Platform"/>
            <consortium name="The Broad Institute Genome Sequencing Center for Infectious Disease"/>
            <person name="Wu L."/>
            <person name="Ma J."/>
        </authorList>
    </citation>
    <scope>NUCLEOTIDE SEQUENCE [LARGE SCALE GENOMIC DNA]</scope>
    <source>
        <strain evidence="7">CGMCC 1.8957</strain>
    </source>
</reference>
<dbReference type="EMBL" id="BNAQ01000006">
    <property type="protein sequence ID" value="GHH24200.1"/>
    <property type="molecule type" value="Genomic_DNA"/>
</dbReference>
<feature type="region of interest" description="Disordered" evidence="3">
    <location>
        <begin position="186"/>
        <end position="214"/>
    </location>
</feature>
<keyword evidence="7" id="KW-1185">Reference proteome</keyword>
<dbReference type="Pfam" id="PF01464">
    <property type="entry name" value="SLT"/>
    <property type="match status" value="1"/>
</dbReference>
<feature type="domain" description="Transglycosylase SLT" evidence="5">
    <location>
        <begin position="38"/>
        <end position="138"/>
    </location>
</feature>
<dbReference type="CDD" id="cd00254">
    <property type="entry name" value="LT-like"/>
    <property type="match status" value="1"/>
</dbReference>
<dbReference type="Gene3D" id="1.10.530.10">
    <property type="match status" value="1"/>
</dbReference>
<dbReference type="RefSeq" id="WP_189677412.1">
    <property type="nucleotide sequence ID" value="NZ_BNAQ01000006.1"/>
</dbReference>
<comment type="caution">
    <text evidence="6">The sequence shown here is derived from an EMBL/GenBank/DDBJ whole genome shotgun (WGS) entry which is preliminary data.</text>
</comment>
<dbReference type="InterPro" id="IPR023346">
    <property type="entry name" value="Lysozyme-like_dom_sf"/>
</dbReference>
<evidence type="ECO:0000259" key="5">
    <source>
        <dbReference type="Pfam" id="PF01464"/>
    </source>
</evidence>